<dbReference type="AlphaFoldDB" id="A0A9P3PIX3"/>
<evidence type="ECO:0000313" key="8">
    <source>
        <dbReference type="EMBL" id="GLB36182.1"/>
    </source>
</evidence>
<feature type="compositionally biased region" description="Acidic residues" evidence="7">
    <location>
        <begin position="400"/>
        <end position="411"/>
    </location>
</feature>
<keyword evidence="4" id="KW-0539">Nucleus</keyword>
<evidence type="ECO:0000256" key="3">
    <source>
        <dbReference type="ARBA" id="ARBA00022552"/>
    </source>
</evidence>
<evidence type="ECO:0000256" key="4">
    <source>
        <dbReference type="ARBA" id="ARBA00023242"/>
    </source>
</evidence>
<evidence type="ECO:0000313" key="9">
    <source>
        <dbReference type="Proteomes" id="UP001063166"/>
    </source>
</evidence>
<feature type="region of interest" description="Disordered" evidence="7">
    <location>
        <begin position="296"/>
        <end position="456"/>
    </location>
</feature>
<feature type="region of interest" description="Disordered" evidence="7">
    <location>
        <begin position="208"/>
        <end position="283"/>
    </location>
</feature>
<reference evidence="8" key="1">
    <citation type="submission" date="2022-07" db="EMBL/GenBank/DDBJ databases">
        <title>The genome of Lyophyllum shimeji provides insight into the initial evolution of ectomycorrhizal fungal genome.</title>
        <authorList>
            <person name="Kobayashi Y."/>
            <person name="Shibata T."/>
            <person name="Hirakawa H."/>
            <person name="Shigenobu S."/>
            <person name="Nishiyama T."/>
            <person name="Yamada A."/>
            <person name="Hasebe M."/>
            <person name="Kawaguchi M."/>
        </authorList>
    </citation>
    <scope>NUCLEOTIDE SEQUENCE</scope>
    <source>
        <strain evidence="8">AT787</strain>
    </source>
</reference>
<feature type="compositionally biased region" description="Acidic residues" evidence="7">
    <location>
        <begin position="210"/>
        <end position="245"/>
    </location>
</feature>
<dbReference type="GO" id="GO:0005732">
    <property type="term" value="C:sno(s)RNA-containing ribonucleoprotein complex"/>
    <property type="evidence" value="ECO:0007669"/>
    <property type="project" value="InterPro"/>
</dbReference>
<feature type="region of interest" description="Disordered" evidence="7">
    <location>
        <begin position="159"/>
        <end position="178"/>
    </location>
</feature>
<evidence type="ECO:0000256" key="2">
    <source>
        <dbReference type="ARBA" id="ARBA00022517"/>
    </source>
</evidence>
<dbReference type="Pfam" id="PF04006">
    <property type="entry name" value="Mpp10"/>
    <property type="match status" value="1"/>
</dbReference>
<feature type="compositionally biased region" description="Basic and acidic residues" evidence="7">
    <location>
        <begin position="416"/>
        <end position="430"/>
    </location>
</feature>
<feature type="region of interest" description="Disordered" evidence="7">
    <location>
        <begin position="94"/>
        <end position="120"/>
    </location>
</feature>
<proteinExistence type="inferred from homology"/>
<evidence type="ECO:0000256" key="6">
    <source>
        <dbReference type="ARBA" id="ARBA00029455"/>
    </source>
</evidence>
<dbReference type="InterPro" id="IPR012173">
    <property type="entry name" value="Mpp10"/>
</dbReference>
<accession>A0A9P3PIX3</accession>
<dbReference type="GO" id="GO:0006364">
    <property type="term" value="P:rRNA processing"/>
    <property type="evidence" value="ECO:0007669"/>
    <property type="project" value="UniProtKB-KW"/>
</dbReference>
<evidence type="ECO:0000256" key="5">
    <source>
        <dbReference type="ARBA" id="ARBA00023274"/>
    </source>
</evidence>
<dbReference type="PANTHER" id="PTHR17039:SF0">
    <property type="entry name" value="U3 SMALL NUCLEOLAR RIBONUCLEOPROTEIN PROTEIN MPP10"/>
    <property type="match status" value="1"/>
</dbReference>
<keyword evidence="9" id="KW-1185">Reference proteome</keyword>
<evidence type="ECO:0000256" key="7">
    <source>
        <dbReference type="SAM" id="MobiDB-lite"/>
    </source>
</evidence>
<organism evidence="8 9">
    <name type="scientific">Lyophyllum shimeji</name>
    <name type="common">Hon-shimeji</name>
    <name type="synonym">Tricholoma shimeji</name>
    <dbReference type="NCBI Taxonomy" id="47721"/>
    <lineage>
        <taxon>Eukaryota</taxon>
        <taxon>Fungi</taxon>
        <taxon>Dikarya</taxon>
        <taxon>Basidiomycota</taxon>
        <taxon>Agaricomycotina</taxon>
        <taxon>Agaricomycetes</taxon>
        <taxon>Agaricomycetidae</taxon>
        <taxon>Agaricales</taxon>
        <taxon>Tricholomatineae</taxon>
        <taxon>Lyophyllaceae</taxon>
        <taxon>Lyophyllum</taxon>
    </lineage>
</organism>
<feature type="compositionally biased region" description="Basic residues" evidence="7">
    <location>
        <begin position="758"/>
        <end position="767"/>
    </location>
</feature>
<feature type="compositionally biased region" description="Acidic residues" evidence="7">
    <location>
        <begin position="312"/>
        <end position="322"/>
    </location>
</feature>
<evidence type="ECO:0000256" key="1">
    <source>
        <dbReference type="ARBA" id="ARBA00004604"/>
    </source>
</evidence>
<protein>
    <submittedName>
        <fullName evidence="8">Uncharacterized protein</fullName>
    </submittedName>
</protein>
<keyword evidence="2" id="KW-0690">Ribosome biogenesis</keyword>
<dbReference type="Proteomes" id="UP001063166">
    <property type="component" value="Unassembled WGS sequence"/>
</dbReference>
<keyword evidence="3" id="KW-0698">rRNA processing</keyword>
<feature type="compositionally biased region" description="Acidic residues" evidence="7">
    <location>
        <begin position="329"/>
        <end position="339"/>
    </location>
</feature>
<sequence>MFKLRSTTTQRRSALGGTSILYNIHAMASPAPRQSFPELQLVSSLVEAKPESFASGSQDICLAALNATKFLFDLSVQSEKPSGPYITELLTSLEPSSAPRTRSQSNAIGQETRPSPRVAFDTTPLTSLFVDGMTDDQVWAQLDLRAKHICDTLECVLEGEPEEDLEEGEGDSSSEGDIEKERLQKALEALENGEDVDFDALRDLDLDGSISEDDVNPDESSEEDAEDGEVDDEEMDSAEDLEEGFTDLHDPSSDENEDDPPVSLNMRLKRKLKDGSKRNSELDDGFFDLATFNAETEQAEARTSSKGRLGGEEDSDDQDDVSIDLFAPLDDEEAIDEEGGNPGEAMYADFFEPPARPPGKQPNHRVKNKSSKATGKVRFHDEVRVKKIKAKGKNLPLSTMDDDDEEEEEEFQLPQSRHEHERMSKARSEETMMSADDENSTEDAESQDHDDDGMDTIARFKDDLFAEEGDNSPQDLSTHEKRILELREQIAALEKENVGPKDWVLMGEAGSRARPQNSLLEEDLEFERAMKAVPVITEETVQVLEERIKARILEGRFDDVVRLRPVDDKPFLPSRLFELKDTKSAQSLAQIYEDEYIASQTGGVAGEDRDGKLKREHEEIERLWEGICYKLDALCNAHFMPKQPKATISTVANVSAATLESALPTTKSVSTMLAPEEVFSPSAETRARSELTPSEKRALYRRERKAKKKSRDALEKNVDKYAKVRGIGGVKQQKRAALESLVKSGKGITVVGKPRKESSRKHGSSKT</sequence>
<comment type="similarity">
    <text evidence="6">Belongs to the MPP10 family.</text>
</comment>
<dbReference type="OrthoDB" id="445326at2759"/>
<gene>
    <name evidence="8" type="primary">MPP10</name>
    <name evidence="8" type="ORF">LshimejAT787_0304700</name>
</gene>
<dbReference type="PANTHER" id="PTHR17039">
    <property type="entry name" value="U3 SMALL NUCLEOLAR RIBONUCLEOPROTEIN PROTEIN MPP10"/>
    <property type="match status" value="1"/>
</dbReference>
<feature type="region of interest" description="Disordered" evidence="7">
    <location>
        <begin position="744"/>
        <end position="767"/>
    </location>
</feature>
<comment type="subcellular location">
    <subcellularLocation>
        <location evidence="1">Nucleus</location>
        <location evidence="1">Nucleolus</location>
    </subcellularLocation>
</comment>
<dbReference type="GO" id="GO:0034457">
    <property type="term" value="C:Mpp10 complex"/>
    <property type="evidence" value="ECO:0007669"/>
    <property type="project" value="InterPro"/>
</dbReference>
<feature type="compositionally biased region" description="Polar residues" evidence="7">
    <location>
        <begin position="296"/>
        <end position="306"/>
    </location>
</feature>
<feature type="compositionally biased region" description="Acidic residues" evidence="7">
    <location>
        <begin position="159"/>
        <end position="176"/>
    </location>
</feature>
<dbReference type="EMBL" id="BRPK01000003">
    <property type="protein sequence ID" value="GLB36182.1"/>
    <property type="molecule type" value="Genomic_DNA"/>
</dbReference>
<feature type="compositionally biased region" description="Acidic residues" evidence="7">
    <location>
        <begin position="435"/>
        <end position="454"/>
    </location>
</feature>
<comment type="caution">
    <text evidence="8">The sequence shown here is derived from an EMBL/GenBank/DDBJ whole genome shotgun (WGS) entry which is preliminary data.</text>
</comment>
<name>A0A9P3PIX3_LYOSH</name>
<feature type="compositionally biased region" description="Polar residues" evidence="7">
    <location>
        <begin position="94"/>
        <end position="113"/>
    </location>
</feature>
<keyword evidence="5" id="KW-0687">Ribonucleoprotein</keyword>
<dbReference type="GO" id="GO:0032040">
    <property type="term" value="C:small-subunit processome"/>
    <property type="evidence" value="ECO:0007669"/>
    <property type="project" value="TreeGrafter"/>
</dbReference>